<dbReference type="GO" id="GO:0046872">
    <property type="term" value="F:metal ion binding"/>
    <property type="evidence" value="ECO:0007669"/>
    <property type="project" value="UniProtKB-KW"/>
</dbReference>
<evidence type="ECO:0000256" key="3">
    <source>
        <dbReference type="PIRSR" id="PIRSR600760-2"/>
    </source>
</evidence>
<dbReference type="PRINTS" id="PR00377">
    <property type="entry name" value="IMPHPHTASES"/>
</dbReference>
<dbReference type="EC" id="3.1.3.25" evidence="4"/>
<dbReference type="AlphaFoldDB" id="A0A841GUX9"/>
<dbReference type="InterPro" id="IPR000760">
    <property type="entry name" value="Inositol_monophosphatase-like"/>
</dbReference>
<name>A0A841GUX9_9BACT</name>
<comment type="caution">
    <text evidence="4">The sequence shown here is derived from an EMBL/GenBank/DDBJ whole genome shotgun (WGS) entry which is preliminary data.</text>
</comment>
<dbReference type="RefSeq" id="WP_170039298.1">
    <property type="nucleotide sequence ID" value="NZ_JABDTL010000002.1"/>
</dbReference>
<dbReference type="PANTHER" id="PTHR20854">
    <property type="entry name" value="INOSITOL MONOPHOSPHATASE"/>
    <property type="match status" value="1"/>
</dbReference>
<dbReference type="CDD" id="cd01638">
    <property type="entry name" value="CysQ"/>
    <property type="match status" value="1"/>
</dbReference>
<dbReference type="GO" id="GO:0006020">
    <property type="term" value="P:inositol metabolic process"/>
    <property type="evidence" value="ECO:0007669"/>
    <property type="project" value="TreeGrafter"/>
</dbReference>
<dbReference type="Gene3D" id="3.30.540.10">
    <property type="entry name" value="Fructose-1,6-Bisphosphatase, subunit A, domain 1"/>
    <property type="match status" value="1"/>
</dbReference>
<keyword evidence="1 3" id="KW-0479">Metal-binding</keyword>
<protein>
    <submittedName>
        <fullName evidence="4">Myo-inositol-1(Or 4)-monophosphatase</fullName>
        <ecNumber evidence="4">3.1.3.25</ecNumber>
    </submittedName>
</protein>
<feature type="binding site" evidence="3">
    <location>
        <position position="70"/>
    </location>
    <ligand>
        <name>Mg(2+)</name>
        <dbReference type="ChEBI" id="CHEBI:18420"/>
        <label>1</label>
        <note>catalytic</note>
    </ligand>
</feature>
<feature type="binding site" evidence="3">
    <location>
        <position position="88"/>
    </location>
    <ligand>
        <name>Mg(2+)</name>
        <dbReference type="ChEBI" id="CHEBI:18420"/>
        <label>1</label>
        <note>catalytic</note>
    </ligand>
</feature>
<feature type="binding site" evidence="3">
    <location>
        <position position="208"/>
    </location>
    <ligand>
        <name>Mg(2+)</name>
        <dbReference type="ChEBI" id="CHEBI:18420"/>
        <label>1</label>
        <note>catalytic</note>
    </ligand>
</feature>
<dbReference type="Gene3D" id="3.40.190.80">
    <property type="match status" value="1"/>
</dbReference>
<reference evidence="4 5" key="1">
    <citation type="submission" date="2020-08" db="EMBL/GenBank/DDBJ databases">
        <title>Genomic Encyclopedia of Type Strains, Phase IV (KMG-IV): sequencing the most valuable type-strain genomes for metagenomic binning, comparative biology and taxonomic classification.</title>
        <authorList>
            <person name="Goeker M."/>
        </authorList>
    </citation>
    <scope>NUCLEOTIDE SEQUENCE [LARGE SCALE GENOMIC DNA]</scope>
    <source>
        <strain evidence="4 5">DSM 29007</strain>
    </source>
</reference>
<evidence type="ECO:0000256" key="2">
    <source>
        <dbReference type="ARBA" id="ARBA00022842"/>
    </source>
</evidence>
<accession>A0A841GUX9</accession>
<dbReference type="PROSITE" id="PS00630">
    <property type="entry name" value="IMP_2"/>
    <property type="match status" value="1"/>
</dbReference>
<keyword evidence="2 3" id="KW-0460">Magnesium</keyword>
<evidence type="ECO:0000313" key="5">
    <source>
        <dbReference type="Proteomes" id="UP000582837"/>
    </source>
</evidence>
<dbReference type="Pfam" id="PF00459">
    <property type="entry name" value="Inositol_P"/>
    <property type="match status" value="1"/>
</dbReference>
<dbReference type="EMBL" id="JACHIA010000001">
    <property type="protein sequence ID" value="MBB6068415.1"/>
    <property type="molecule type" value="Genomic_DNA"/>
</dbReference>
<dbReference type="GO" id="GO:0046854">
    <property type="term" value="P:phosphatidylinositol phosphate biosynthetic process"/>
    <property type="evidence" value="ECO:0007669"/>
    <property type="project" value="InterPro"/>
</dbReference>
<dbReference type="GO" id="GO:0008934">
    <property type="term" value="F:inositol monophosphate 1-phosphatase activity"/>
    <property type="evidence" value="ECO:0007669"/>
    <property type="project" value="TreeGrafter"/>
</dbReference>
<gene>
    <name evidence="4" type="ORF">HNQ61_000026</name>
</gene>
<keyword evidence="5" id="KW-1185">Reference proteome</keyword>
<evidence type="ECO:0000313" key="4">
    <source>
        <dbReference type="EMBL" id="MBB6068415.1"/>
    </source>
</evidence>
<feature type="binding site" evidence="3">
    <location>
        <position position="91"/>
    </location>
    <ligand>
        <name>Mg(2+)</name>
        <dbReference type="ChEBI" id="CHEBI:18420"/>
        <label>1</label>
        <note>catalytic</note>
    </ligand>
</feature>
<sequence length="266" mass="28934">MPEYSLDEDLELAIRGARAAGDAVMRAFRVEQEVRYKSPEQPVTEADLAADRALYRVLMGERPEYGWLSEESADSPERLKRRRVWVVDPIDGTNSFVAGRPEFAVCVGLVDGDRAVVGVVLNPATGEMYSARDGGGAFRNGEPIHVAAPGSHAPRIVASRWEMKRGEFDGFGDAWSVEPLGSTAYKMCRVAEGGAEAFVSRGPKSEWDVAAAVVIVREAGGRVTRIDGAEPVFNQPNPDWRGIATSNGAVHDELLRISSQPLPVRE</sequence>
<comment type="cofactor">
    <cofactor evidence="3">
        <name>Mg(2+)</name>
        <dbReference type="ChEBI" id="CHEBI:18420"/>
    </cofactor>
</comment>
<keyword evidence="4" id="KW-0378">Hydrolase</keyword>
<dbReference type="Proteomes" id="UP000582837">
    <property type="component" value="Unassembled WGS sequence"/>
</dbReference>
<dbReference type="InterPro" id="IPR020550">
    <property type="entry name" value="Inositol_monophosphatase_CS"/>
</dbReference>
<dbReference type="GO" id="GO:0007165">
    <property type="term" value="P:signal transduction"/>
    <property type="evidence" value="ECO:0007669"/>
    <property type="project" value="TreeGrafter"/>
</dbReference>
<proteinExistence type="predicted"/>
<dbReference type="PANTHER" id="PTHR20854:SF4">
    <property type="entry name" value="INOSITOL-1-MONOPHOSPHATASE-RELATED"/>
    <property type="match status" value="1"/>
</dbReference>
<evidence type="ECO:0000256" key="1">
    <source>
        <dbReference type="ARBA" id="ARBA00022723"/>
    </source>
</evidence>
<feature type="binding site" evidence="3">
    <location>
        <position position="90"/>
    </location>
    <ligand>
        <name>Mg(2+)</name>
        <dbReference type="ChEBI" id="CHEBI:18420"/>
        <label>2</label>
    </ligand>
</feature>
<dbReference type="SUPFAM" id="SSF56655">
    <property type="entry name" value="Carbohydrate phosphatase"/>
    <property type="match status" value="1"/>
</dbReference>
<organism evidence="4 5">
    <name type="scientific">Longimicrobium terrae</name>
    <dbReference type="NCBI Taxonomy" id="1639882"/>
    <lineage>
        <taxon>Bacteria</taxon>
        <taxon>Pseudomonadati</taxon>
        <taxon>Gemmatimonadota</taxon>
        <taxon>Longimicrobiia</taxon>
        <taxon>Longimicrobiales</taxon>
        <taxon>Longimicrobiaceae</taxon>
        <taxon>Longimicrobium</taxon>
    </lineage>
</organism>